<name>A0AAW0C971_9AGAR</name>
<dbReference type="Proteomes" id="UP001362999">
    <property type="component" value="Unassembled WGS sequence"/>
</dbReference>
<feature type="chain" id="PRO_5043866643" evidence="2">
    <location>
        <begin position="18"/>
        <end position="353"/>
    </location>
</feature>
<evidence type="ECO:0000256" key="2">
    <source>
        <dbReference type="SAM" id="SignalP"/>
    </source>
</evidence>
<dbReference type="EMBL" id="JAWWNJ010000020">
    <property type="protein sequence ID" value="KAK7035040.1"/>
    <property type="molecule type" value="Genomic_DNA"/>
</dbReference>
<feature type="signal peptide" evidence="2">
    <location>
        <begin position="1"/>
        <end position="17"/>
    </location>
</feature>
<evidence type="ECO:0000313" key="4">
    <source>
        <dbReference type="Proteomes" id="UP001362999"/>
    </source>
</evidence>
<dbReference type="AlphaFoldDB" id="A0AAW0C971"/>
<feature type="region of interest" description="Disordered" evidence="1">
    <location>
        <begin position="228"/>
        <end position="312"/>
    </location>
</feature>
<keyword evidence="4" id="KW-1185">Reference proteome</keyword>
<feature type="region of interest" description="Disordered" evidence="1">
    <location>
        <begin position="99"/>
        <end position="137"/>
    </location>
</feature>
<organism evidence="3 4">
    <name type="scientific">Favolaschia claudopus</name>
    <dbReference type="NCBI Taxonomy" id="2862362"/>
    <lineage>
        <taxon>Eukaryota</taxon>
        <taxon>Fungi</taxon>
        <taxon>Dikarya</taxon>
        <taxon>Basidiomycota</taxon>
        <taxon>Agaricomycotina</taxon>
        <taxon>Agaricomycetes</taxon>
        <taxon>Agaricomycetidae</taxon>
        <taxon>Agaricales</taxon>
        <taxon>Marasmiineae</taxon>
        <taxon>Mycenaceae</taxon>
        <taxon>Favolaschia</taxon>
    </lineage>
</organism>
<feature type="compositionally biased region" description="Polar residues" evidence="1">
    <location>
        <begin position="242"/>
        <end position="264"/>
    </location>
</feature>
<evidence type="ECO:0000256" key="1">
    <source>
        <dbReference type="SAM" id="MobiDB-lite"/>
    </source>
</evidence>
<protein>
    <submittedName>
        <fullName evidence="3">Uncharacterized protein</fullName>
    </submittedName>
</protein>
<sequence>MLIALFIACSHVFISKSFRPDTGLDTYTSLTSTVLSQAGPLSRSSSHELSWTVLDLNRAPPPTRCCIHCNPTFLNWCRPSSSSDPRILKYSAEFIHPLPIPPSRPSSPASVISDTGTVASQQSNDFEPVRGKSSVSKEDKSSLRDLLIQWRKDRHIRMGNSPYVPCEVILPPKQLEKLVSSAGTFLKHSLVESHHIRKAVDWDMAAETDVNEVCDVISRWRLTLDIRRTPQSARRPRKRPQTGASPSITQPVFTVAPNTASPSRNSRESPRGTGRGYGRGRARGRGATPSSRPAAPPGTPIPTHLPSFEMPPSRYDDFFSTVASTRTFTPIPFRQPFTSQLAFSDLHTTPSSR</sequence>
<evidence type="ECO:0000313" key="3">
    <source>
        <dbReference type="EMBL" id="KAK7035040.1"/>
    </source>
</evidence>
<proteinExistence type="predicted"/>
<reference evidence="3 4" key="1">
    <citation type="journal article" date="2024" name="J Genomics">
        <title>Draft genome sequencing and assembly of Favolaschia claudopus CIRM-BRFM 2984 isolated from oak limbs.</title>
        <authorList>
            <person name="Navarro D."/>
            <person name="Drula E."/>
            <person name="Chaduli D."/>
            <person name="Cazenave R."/>
            <person name="Ahrendt S."/>
            <person name="Wang J."/>
            <person name="Lipzen A."/>
            <person name="Daum C."/>
            <person name="Barry K."/>
            <person name="Grigoriev I.V."/>
            <person name="Favel A."/>
            <person name="Rosso M.N."/>
            <person name="Martin F."/>
        </authorList>
    </citation>
    <scope>NUCLEOTIDE SEQUENCE [LARGE SCALE GENOMIC DNA]</scope>
    <source>
        <strain evidence="3 4">CIRM-BRFM 2984</strain>
    </source>
</reference>
<comment type="caution">
    <text evidence="3">The sequence shown here is derived from an EMBL/GenBank/DDBJ whole genome shotgun (WGS) entry which is preliminary data.</text>
</comment>
<keyword evidence="2" id="KW-0732">Signal</keyword>
<accession>A0AAW0C971</accession>
<gene>
    <name evidence="3" type="ORF">R3P38DRAFT_3184557</name>
</gene>
<feature type="compositionally biased region" description="Basic and acidic residues" evidence="1">
    <location>
        <begin position="127"/>
        <end position="137"/>
    </location>
</feature>
<feature type="compositionally biased region" description="Polar residues" evidence="1">
    <location>
        <begin position="114"/>
        <end position="125"/>
    </location>
</feature>